<protein>
    <recommendedName>
        <fullName evidence="4">ABC-2 family transporter protein</fullName>
    </recommendedName>
</protein>
<keyword evidence="1" id="KW-1133">Transmembrane helix</keyword>
<gene>
    <name evidence="2" type="ORF">Mterra_02009</name>
</gene>
<keyword evidence="3" id="KW-1185">Reference proteome</keyword>
<evidence type="ECO:0008006" key="4">
    <source>
        <dbReference type="Google" id="ProtNLM"/>
    </source>
</evidence>
<dbReference type="Proteomes" id="UP000265715">
    <property type="component" value="Unassembled WGS sequence"/>
</dbReference>
<evidence type="ECO:0000313" key="2">
    <source>
        <dbReference type="EMBL" id="RIH84365.1"/>
    </source>
</evidence>
<feature type="transmembrane region" description="Helical" evidence="1">
    <location>
        <begin position="168"/>
        <end position="190"/>
    </location>
</feature>
<feature type="transmembrane region" description="Helical" evidence="1">
    <location>
        <begin position="20"/>
        <end position="39"/>
    </location>
</feature>
<keyword evidence="1" id="KW-0812">Transmembrane</keyword>
<keyword evidence="1" id="KW-0472">Membrane</keyword>
<accession>A0A399EJR2</accession>
<dbReference type="EMBL" id="QXDL01000075">
    <property type="protein sequence ID" value="RIH84365.1"/>
    <property type="molecule type" value="Genomic_DNA"/>
</dbReference>
<evidence type="ECO:0000256" key="1">
    <source>
        <dbReference type="SAM" id="Phobius"/>
    </source>
</evidence>
<feature type="transmembrane region" description="Helical" evidence="1">
    <location>
        <begin position="59"/>
        <end position="79"/>
    </location>
</feature>
<proteinExistence type="predicted"/>
<comment type="caution">
    <text evidence="2">The sequence shown here is derived from an EMBL/GenBank/DDBJ whole genome shotgun (WGS) entry which is preliminary data.</text>
</comment>
<dbReference type="AlphaFoldDB" id="A0A399EJR2"/>
<dbReference type="RefSeq" id="WP_119315104.1">
    <property type="nucleotide sequence ID" value="NZ_QXDL01000075.1"/>
</dbReference>
<name>A0A399EJR2_9DEIN</name>
<feature type="transmembrane region" description="Helical" evidence="1">
    <location>
        <begin position="138"/>
        <end position="161"/>
    </location>
</feature>
<feature type="transmembrane region" description="Helical" evidence="1">
    <location>
        <begin position="210"/>
        <end position="234"/>
    </location>
</feature>
<dbReference type="OrthoDB" id="34476at2"/>
<evidence type="ECO:0000313" key="3">
    <source>
        <dbReference type="Proteomes" id="UP000265715"/>
    </source>
</evidence>
<feature type="transmembrane region" description="Helical" evidence="1">
    <location>
        <begin position="100"/>
        <end position="126"/>
    </location>
</feature>
<organism evidence="2 3">
    <name type="scientific">Calidithermus terrae</name>
    <dbReference type="NCBI Taxonomy" id="1408545"/>
    <lineage>
        <taxon>Bacteria</taxon>
        <taxon>Thermotogati</taxon>
        <taxon>Deinococcota</taxon>
        <taxon>Deinococci</taxon>
        <taxon>Thermales</taxon>
        <taxon>Thermaceae</taxon>
        <taxon>Calidithermus</taxon>
    </lineage>
</organism>
<sequence length="241" mass="25225">MTTGILKVEADKAFRRRGAWLLLAFAAALVGLAEFVVLLEQAPARHYALTLLLGREAAQSLGVFAAAILGAWTAQEYGWRTLALLFSRGTPRGAWLLARWLAMLGSLALVVAMPFGVSLTVLSFYAGGWPAQLQEDGLRVAATVVQTWAAGLPYLGLALFLAVAGRSVAAALGGVLGYALVLEAVIVQLWPEVGRYLPAALGEAWLGGGAGLGAELAGILGYTLALVALSWALLRRQDLGG</sequence>
<reference evidence="2 3" key="1">
    <citation type="submission" date="2018-08" db="EMBL/GenBank/DDBJ databases">
        <title>Meiothermus terrae DSM 26712 genome sequencing project.</title>
        <authorList>
            <person name="Da Costa M.S."/>
            <person name="Albuquerque L."/>
            <person name="Raposo P."/>
            <person name="Froufe H.J.C."/>
            <person name="Barroso C.S."/>
            <person name="Egas C."/>
        </authorList>
    </citation>
    <scope>NUCLEOTIDE SEQUENCE [LARGE SCALE GENOMIC DNA]</scope>
    <source>
        <strain evidence="2 3">DSM 26712</strain>
    </source>
</reference>